<keyword evidence="2" id="KW-1185">Reference proteome</keyword>
<dbReference type="RefSeq" id="WP_309939769.1">
    <property type="nucleotide sequence ID" value="NZ_AP025305.1"/>
</dbReference>
<sequence>MRLTKKEKANYYSMVKKGVFKFIETDLEILRVCKIAISTPSQIKKSSITQHTYNQCKEVYAKLEKDYVEELEGNVSDLRSFINSIEYELY</sequence>
<organism evidence="1 2">
    <name type="scientific">Aureibacter tunicatorum</name>
    <dbReference type="NCBI Taxonomy" id="866807"/>
    <lineage>
        <taxon>Bacteria</taxon>
        <taxon>Pseudomonadati</taxon>
        <taxon>Bacteroidota</taxon>
        <taxon>Cytophagia</taxon>
        <taxon>Cytophagales</taxon>
        <taxon>Persicobacteraceae</taxon>
        <taxon>Aureibacter</taxon>
    </lineage>
</organism>
<comment type="caution">
    <text evidence="1">The sequence shown here is derived from an EMBL/GenBank/DDBJ whole genome shotgun (WGS) entry which is preliminary data.</text>
</comment>
<evidence type="ECO:0000313" key="2">
    <source>
        <dbReference type="Proteomes" id="UP001185092"/>
    </source>
</evidence>
<reference evidence="1" key="1">
    <citation type="submission" date="2023-07" db="EMBL/GenBank/DDBJ databases">
        <title>Genomic Encyclopedia of Type Strains, Phase IV (KMG-IV): sequencing the most valuable type-strain genomes for metagenomic binning, comparative biology and taxonomic classification.</title>
        <authorList>
            <person name="Goeker M."/>
        </authorList>
    </citation>
    <scope>NUCLEOTIDE SEQUENCE</scope>
    <source>
        <strain evidence="1">DSM 26174</strain>
    </source>
</reference>
<name>A0AAE3XQ20_9BACT</name>
<protein>
    <submittedName>
        <fullName evidence="1">Uncharacterized protein</fullName>
    </submittedName>
</protein>
<dbReference type="AlphaFoldDB" id="A0AAE3XQ20"/>
<accession>A0AAE3XQ20</accession>
<dbReference type="Proteomes" id="UP001185092">
    <property type="component" value="Unassembled WGS sequence"/>
</dbReference>
<gene>
    <name evidence="1" type="ORF">HNQ88_003003</name>
</gene>
<dbReference type="EMBL" id="JAVDQD010000003">
    <property type="protein sequence ID" value="MDR6239955.1"/>
    <property type="molecule type" value="Genomic_DNA"/>
</dbReference>
<evidence type="ECO:0000313" key="1">
    <source>
        <dbReference type="EMBL" id="MDR6239955.1"/>
    </source>
</evidence>
<proteinExistence type="predicted"/>